<dbReference type="InterPro" id="IPR052732">
    <property type="entry name" value="Cell-binding_unc_protein"/>
</dbReference>
<dbReference type="InterPro" id="IPR011009">
    <property type="entry name" value="Kinase-like_dom_sf"/>
</dbReference>
<dbReference type="InterPro" id="IPR002575">
    <property type="entry name" value="Aminoglycoside_PTrfase"/>
</dbReference>
<feature type="domain" description="Aminoglycoside phosphotransferase" evidence="1">
    <location>
        <begin position="132"/>
        <end position="288"/>
    </location>
</feature>
<reference evidence="2" key="1">
    <citation type="submission" date="2020-02" db="EMBL/GenBank/DDBJ databases">
        <authorList>
            <person name="Meier V. D."/>
        </authorList>
    </citation>
    <scope>NUCLEOTIDE SEQUENCE</scope>
    <source>
        <strain evidence="2">AVDCRST_MAG94</strain>
    </source>
</reference>
<dbReference type="SUPFAM" id="SSF52540">
    <property type="entry name" value="P-loop containing nucleoside triphosphate hydrolases"/>
    <property type="match status" value="1"/>
</dbReference>
<evidence type="ECO:0000313" key="2">
    <source>
        <dbReference type="EMBL" id="CAA9423422.1"/>
    </source>
</evidence>
<proteinExistence type="predicted"/>
<accession>A0A6J4PW23</accession>
<organism evidence="2">
    <name type="scientific">uncultured Leptolyngbya sp</name>
    <dbReference type="NCBI Taxonomy" id="332963"/>
    <lineage>
        <taxon>Bacteria</taxon>
        <taxon>Bacillati</taxon>
        <taxon>Cyanobacteriota</taxon>
        <taxon>Cyanophyceae</taxon>
        <taxon>Leptolyngbyales</taxon>
        <taxon>Leptolyngbyaceae</taxon>
        <taxon>Leptolyngbya group</taxon>
        <taxon>Leptolyngbya</taxon>
        <taxon>environmental samples</taxon>
    </lineage>
</organism>
<dbReference type="AlphaFoldDB" id="A0A6J4PW23"/>
<dbReference type="SUPFAM" id="SSF56112">
    <property type="entry name" value="Protein kinase-like (PK-like)"/>
    <property type="match status" value="1"/>
</dbReference>
<protein>
    <recommendedName>
        <fullName evidence="1">Aminoglycoside phosphotransferase domain-containing protein</fullName>
    </recommendedName>
</protein>
<sequence>MTDASLPPLIQQMMEPGFYPHSVKEPIQLIQTHISYVLLTDDYAYKVKKPVNFGFLDFSTLEKRQHFCAEELRLNQRGAAQLYLDVLPIAQTGDRFQLGGTGEAVEYVVKMQQFPQSSLLTELFDRGELTAPLLEQLARVLADFHAQAATSDYIRSFGTVEKIRAAIDENYEQTLQYVGGPQTQQQLDETRQYTDRLFAEQQALFDSRVQHNWIRECHGDVHLRNIALWQDEIVLFDCIEFNEPFRFVDVMFDIAYIIMDLDARDRRDLSNLFLNAYLEQTGDWEGLQVLPLYLSRQSYVRAKVTSFLLSDPSVPEAAKQEATATAARYYRLAWEYTQPQKGRLLLMAGLSGSGKSTTARHLAQQQGAIQIRSDAVRKHLAGIPLDAHGNDDLYTAAMTQKTYDRLLQLGITLATQGYTVILDAKYDRQPLREAAIAQAKTHNLPLQILHCTAPLPVLQERLRQRHNDISDATADLIPQQHMDDFSSEEQPYVLTLDTTQPLEAQLEKAGGRS</sequence>
<evidence type="ECO:0000259" key="1">
    <source>
        <dbReference type="Pfam" id="PF01636"/>
    </source>
</evidence>
<dbReference type="EMBL" id="CADCTY010002443">
    <property type="protein sequence ID" value="CAA9423422.1"/>
    <property type="molecule type" value="Genomic_DNA"/>
</dbReference>
<dbReference type="InterPro" id="IPR027417">
    <property type="entry name" value="P-loop_NTPase"/>
</dbReference>
<gene>
    <name evidence="2" type="ORF">AVDCRST_MAG94-7135</name>
</gene>
<dbReference type="PANTHER" id="PTHR43883">
    <property type="entry name" value="SLR0207 PROTEIN"/>
    <property type="match status" value="1"/>
</dbReference>
<dbReference type="Gene3D" id="3.90.1200.10">
    <property type="match status" value="1"/>
</dbReference>
<name>A0A6J4PW23_9CYAN</name>
<dbReference type="Pfam" id="PF13671">
    <property type="entry name" value="AAA_33"/>
    <property type="match status" value="1"/>
</dbReference>
<dbReference type="Gene3D" id="3.40.50.300">
    <property type="entry name" value="P-loop containing nucleotide triphosphate hydrolases"/>
    <property type="match status" value="1"/>
</dbReference>
<dbReference type="Pfam" id="PF01636">
    <property type="entry name" value="APH"/>
    <property type="match status" value="1"/>
</dbReference>
<dbReference type="PANTHER" id="PTHR43883:SF1">
    <property type="entry name" value="GLUCONOKINASE"/>
    <property type="match status" value="1"/>
</dbReference>